<dbReference type="PIRSF" id="PIRSF038953">
    <property type="entry name" value="SigI"/>
    <property type="match status" value="1"/>
</dbReference>
<evidence type="ECO:0000256" key="4">
    <source>
        <dbReference type="ARBA" id="ARBA00023125"/>
    </source>
</evidence>
<dbReference type="PANTHER" id="PTHR30385">
    <property type="entry name" value="SIGMA FACTOR F FLAGELLAR"/>
    <property type="match status" value="1"/>
</dbReference>
<dbReference type="NCBIfam" id="TIGR02937">
    <property type="entry name" value="sigma70-ECF"/>
    <property type="match status" value="1"/>
</dbReference>
<keyword evidence="6" id="KW-0346">Stress response</keyword>
<evidence type="ECO:0000256" key="3">
    <source>
        <dbReference type="ARBA" id="ARBA00023082"/>
    </source>
</evidence>
<evidence type="ECO:0000256" key="5">
    <source>
        <dbReference type="ARBA" id="ARBA00023163"/>
    </source>
</evidence>
<dbReference type="NCBIfam" id="NF006176">
    <property type="entry name" value="PRK08311.2-4"/>
    <property type="match status" value="1"/>
</dbReference>
<keyword evidence="1 6" id="KW-0963">Cytoplasm</keyword>
<keyword evidence="5 6" id="KW-0804">Transcription</keyword>
<comment type="similarity">
    <text evidence="6">Belongs to the sigma-70 factor family. SigI subfamily.</text>
</comment>
<proteinExistence type="inferred from homology"/>
<dbReference type="GO" id="GO:0003677">
    <property type="term" value="F:DNA binding"/>
    <property type="evidence" value="ECO:0007669"/>
    <property type="project" value="UniProtKB-UniRule"/>
</dbReference>
<dbReference type="EMBL" id="JAMDMJ010000008">
    <property type="protein sequence ID" value="MCY9595450.1"/>
    <property type="molecule type" value="Genomic_DNA"/>
</dbReference>
<dbReference type="HAMAP" id="MF_02064">
    <property type="entry name" value="Sigma70_SigI"/>
    <property type="match status" value="1"/>
</dbReference>
<dbReference type="GO" id="GO:0005737">
    <property type="term" value="C:cytoplasm"/>
    <property type="evidence" value="ECO:0007669"/>
    <property type="project" value="UniProtKB-SubCell"/>
</dbReference>
<name>A0A410WS81_9BACL</name>
<gene>
    <name evidence="6 9" type="primary">sigI</name>
    <name evidence="8" type="ORF">M5X16_06685</name>
    <name evidence="9" type="ORF">PC41400_05915</name>
</gene>
<dbReference type="InterPro" id="IPR014244">
    <property type="entry name" value="RNA_pol_sigma-I"/>
</dbReference>
<dbReference type="GeneID" id="95374352"/>
<evidence type="ECO:0000256" key="2">
    <source>
        <dbReference type="ARBA" id="ARBA00023015"/>
    </source>
</evidence>
<dbReference type="InterPro" id="IPR007627">
    <property type="entry name" value="RNA_pol_sigma70_r2"/>
</dbReference>
<dbReference type="OrthoDB" id="3190733at2"/>
<dbReference type="SUPFAM" id="SSF88946">
    <property type="entry name" value="Sigma2 domain of RNA polymerase sigma factors"/>
    <property type="match status" value="1"/>
</dbReference>
<comment type="subunit">
    <text evidence="6">Interacts with RsgI.</text>
</comment>
<dbReference type="RefSeq" id="WP_042229765.1">
    <property type="nucleotide sequence ID" value="NZ_CP026520.1"/>
</dbReference>
<organism evidence="9 10">
    <name type="scientific">Paenibacillus chitinolyticus</name>
    <dbReference type="NCBI Taxonomy" id="79263"/>
    <lineage>
        <taxon>Bacteria</taxon>
        <taxon>Bacillati</taxon>
        <taxon>Bacillota</taxon>
        <taxon>Bacilli</taxon>
        <taxon>Bacillales</taxon>
        <taxon>Paenibacillaceae</taxon>
        <taxon>Paenibacillus</taxon>
    </lineage>
</organism>
<dbReference type="GO" id="GO:0006352">
    <property type="term" value="P:DNA-templated transcription initiation"/>
    <property type="evidence" value="ECO:0007669"/>
    <property type="project" value="UniProtKB-UniRule"/>
</dbReference>
<comment type="subcellular location">
    <subcellularLocation>
        <location evidence="6">Cytoplasm</location>
    </subcellularLocation>
</comment>
<dbReference type="KEGG" id="pchi:PC41400_05915"/>
<evidence type="ECO:0000259" key="7">
    <source>
        <dbReference type="Pfam" id="PF04542"/>
    </source>
</evidence>
<dbReference type="NCBIfam" id="TIGR02895">
    <property type="entry name" value="spore_sigI"/>
    <property type="match status" value="1"/>
</dbReference>
<dbReference type="Proteomes" id="UP001527202">
    <property type="component" value="Unassembled WGS sequence"/>
</dbReference>
<dbReference type="Proteomes" id="UP000288943">
    <property type="component" value="Chromosome"/>
</dbReference>
<evidence type="ECO:0000313" key="8">
    <source>
        <dbReference type="EMBL" id="MCY9595450.1"/>
    </source>
</evidence>
<dbReference type="GO" id="GO:0016987">
    <property type="term" value="F:sigma factor activity"/>
    <property type="evidence" value="ECO:0007669"/>
    <property type="project" value="UniProtKB-UniRule"/>
</dbReference>
<evidence type="ECO:0000313" key="9">
    <source>
        <dbReference type="EMBL" id="QAV17223.1"/>
    </source>
</evidence>
<evidence type="ECO:0000313" key="11">
    <source>
        <dbReference type="Proteomes" id="UP001527202"/>
    </source>
</evidence>
<comment type="function">
    <text evidence="6">Sigma factors are initiation factors that promote the attachment of RNA polymerase to specific initiation sites and are then released.</text>
</comment>
<dbReference type="AlphaFoldDB" id="A0A410WS81"/>
<evidence type="ECO:0000256" key="6">
    <source>
        <dbReference type="HAMAP-Rule" id="MF_02064"/>
    </source>
</evidence>
<dbReference type="PANTHER" id="PTHR30385:SF6">
    <property type="entry name" value="RNA POLYMERASE SIGMA FACTOR SIGI"/>
    <property type="match status" value="1"/>
</dbReference>
<dbReference type="Pfam" id="PF04542">
    <property type="entry name" value="Sigma70_r2"/>
    <property type="match status" value="1"/>
</dbReference>
<comment type="activity regulation">
    <text evidence="6">Negatively regulated by the anti-sigma-I factor RsgI.</text>
</comment>
<feature type="short sequence motif" description="Polymerase core binding" evidence="6">
    <location>
        <begin position="70"/>
        <end position="83"/>
    </location>
</feature>
<protein>
    <recommendedName>
        <fullName evidence="6">RNA polymerase sigma factor SigI</fullName>
    </recommendedName>
</protein>
<keyword evidence="3 6" id="KW-0731">Sigma factor</keyword>
<keyword evidence="11" id="KW-1185">Reference proteome</keyword>
<accession>A0A410WS81</accession>
<reference evidence="8 11" key="2">
    <citation type="submission" date="2022-05" db="EMBL/GenBank/DDBJ databases">
        <title>Genome Sequencing of Bee-Associated Microbes.</title>
        <authorList>
            <person name="Dunlap C."/>
        </authorList>
    </citation>
    <scope>NUCLEOTIDE SEQUENCE [LARGE SCALE GENOMIC DNA]</scope>
    <source>
        <strain evidence="8 11">NRRL B-23120</strain>
    </source>
</reference>
<sequence length="273" mass="32207">MILVLFKKLFGSKRQSSHHQKNAPQPEEVVKKIQQGDLRLRNQFISDYQPFVIKVASRFCKRYIDPARDDEFSIALAAFNEAINQFSHDMGRSFLGFAETVMRRRLIDYLRKEQRFKGQIPYSAFDQEDEEDHYVNPIEIHQALEQYEKQKGIEERRGEIVEFNRNLAVFSIQFTDLVDASPKHEDSRIMLFGIGKLLSEDPELMRLLLSKKQLPIKELLGKVSVSRKTLERNRKYLIAIALINTGSYPYLKEYLHIKEQSKQTFQERREAYE</sequence>
<evidence type="ECO:0000256" key="1">
    <source>
        <dbReference type="ARBA" id="ARBA00022490"/>
    </source>
</evidence>
<reference evidence="9 10" key="1">
    <citation type="submission" date="2018-01" db="EMBL/GenBank/DDBJ databases">
        <title>The whole genome sequencing and assembly of Paenibacillus chitinolyticus KCCM 41400 strain.</title>
        <authorList>
            <person name="Kim J.-Y."/>
            <person name="Park M.-K."/>
            <person name="Lee Y.-J."/>
            <person name="Yi H."/>
            <person name="Bahn Y.-S."/>
            <person name="Kim J.F."/>
            <person name="Lee D.-W."/>
        </authorList>
    </citation>
    <scope>NUCLEOTIDE SEQUENCE [LARGE SCALE GENOMIC DNA]</scope>
    <source>
        <strain evidence="9 10">KCCM 41400</strain>
    </source>
</reference>
<evidence type="ECO:0000313" key="10">
    <source>
        <dbReference type="Proteomes" id="UP000288943"/>
    </source>
</evidence>
<dbReference type="EMBL" id="CP026520">
    <property type="protein sequence ID" value="QAV17223.1"/>
    <property type="molecule type" value="Genomic_DNA"/>
</dbReference>
<feature type="domain" description="RNA polymerase sigma-70 region 2" evidence="7">
    <location>
        <begin position="45"/>
        <end position="115"/>
    </location>
</feature>
<dbReference type="Gene3D" id="1.10.1740.10">
    <property type="match status" value="1"/>
</dbReference>
<feature type="DNA-binding region" description="H-T-H motif" evidence="6">
    <location>
        <begin position="216"/>
        <end position="235"/>
    </location>
</feature>
<dbReference type="InterPro" id="IPR013325">
    <property type="entry name" value="RNA_pol_sigma_r2"/>
</dbReference>
<keyword evidence="2 6" id="KW-0805">Transcription regulation</keyword>
<keyword evidence="4 6" id="KW-0238">DNA-binding</keyword>
<dbReference type="InterPro" id="IPR014284">
    <property type="entry name" value="RNA_pol_sigma-70_dom"/>
</dbReference>